<gene>
    <name evidence="6" type="ORF">MNBD_NITROSPINAE02-1834</name>
</gene>
<keyword evidence="2" id="KW-0479">Metal-binding</keyword>
<evidence type="ECO:0000259" key="5">
    <source>
        <dbReference type="PROSITE" id="PS51007"/>
    </source>
</evidence>
<dbReference type="GO" id="GO:0009055">
    <property type="term" value="F:electron transfer activity"/>
    <property type="evidence" value="ECO:0007669"/>
    <property type="project" value="InterPro"/>
</dbReference>
<dbReference type="EMBL" id="UOGE01000110">
    <property type="protein sequence ID" value="VAX25819.1"/>
    <property type="molecule type" value="Genomic_DNA"/>
</dbReference>
<feature type="domain" description="Cytochrome c" evidence="5">
    <location>
        <begin position="23"/>
        <end position="114"/>
    </location>
</feature>
<keyword evidence="4" id="KW-0472">Membrane</keyword>
<dbReference type="AlphaFoldDB" id="A0A3B1C6N7"/>
<keyword evidence="3" id="KW-0408">Iron</keyword>
<dbReference type="GO" id="GO:0020037">
    <property type="term" value="F:heme binding"/>
    <property type="evidence" value="ECO:0007669"/>
    <property type="project" value="InterPro"/>
</dbReference>
<accession>A0A3B1C6N7</accession>
<dbReference type="GO" id="GO:0046872">
    <property type="term" value="F:metal ion binding"/>
    <property type="evidence" value="ECO:0007669"/>
    <property type="project" value="UniProtKB-KW"/>
</dbReference>
<name>A0A3B1C6N7_9ZZZZ</name>
<evidence type="ECO:0000256" key="3">
    <source>
        <dbReference type="ARBA" id="ARBA00023004"/>
    </source>
</evidence>
<dbReference type="Gene3D" id="1.10.760.10">
    <property type="entry name" value="Cytochrome c-like domain"/>
    <property type="match status" value="1"/>
</dbReference>
<dbReference type="PROSITE" id="PS51257">
    <property type="entry name" value="PROKAR_LIPOPROTEIN"/>
    <property type="match status" value="1"/>
</dbReference>
<dbReference type="SUPFAM" id="SSF46626">
    <property type="entry name" value="Cytochrome c"/>
    <property type="match status" value="1"/>
</dbReference>
<evidence type="ECO:0000313" key="6">
    <source>
        <dbReference type="EMBL" id="VAX25819.1"/>
    </source>
</evidence>
<evidence type="ECO:0000256" key="2">
    <source>
        <dbReference type="ARBA" id="ARBA00022723"/>
    </source>
</evidence>
<organism evidence="6">
    <name type="scientific">hydrothermal vent metagenome</name>
    <dbReference type="NCBI Taxonomy" id="652676"/>
    <lineage>
        <taxon>unclassified sequences</taxon>
        <taxon>metagenomes</taxon>
        <taxon>ecological metagenomes</taxon>
    </lineage>
</organism>
<dbReference type="PROSITE" id="PS51007">
    <property type="entry name" value="CYTC"/>
    <property type="match status" value="1"/>
</dbReference>
<protein>
    <recommendedName>
        <fullName evidence="5">Cytochrome c domain-containing protein</fullName>
    </recommendedName>
</protein>
<proteinExistence type="predicted"/>
<keyword evidence="4" id="KW-1133">Transmembrane helix</keyword>
<dbReference type="InterPro" id="IPR009056">
    <property type="entry name" value="Cyt_c-like_dom"/>
</dbReference>
<evidence type="ECO:0000256" key="1">
    <source>
        <dbReference type="ARBA" id="ARBA00022617"/>
    </source>
</evidence>
<keyword evidence="4" id="KW-0812">Transmembrane</keyword>
<feature type="transmembrane region" description="Helical" evidence="4">
    <location>
        <begin position="6"/>
        <end position="28"/>
    </location>
</feature>
<evidence type="ECO:0000256" key="4">
    <source>
        <dbReference type="SAM" id="Phobius"/>
    </source>
</evidence>
<dbReference type="Pfam" id="PF13442">
    <property type="entry name" value="Cytochrome_CBB3"/>
    <property type="match status" value="1"/>
</dbReference>
<reference evidence="6" key="1">
    <citation type="submission" date="2018-06" db="EMBL/GenBank/DDBJ databases">
        <authorList>
            <person name="Zhirakovskaya E."/>
        </authorList>
    </citation>
    <scope>NUCLEOTIDE SEQUENCE</scope>
</reference>
<keyword evidence="1" id="KW-0349">Heme</keyword>
<dbReference type="InterPro" id="IPR036909">
    <property type="entry name" value="Cyt_c-like_dom_sf"/>
</dbReference>
<sequence>MENNRSVTWLYAFLIVMGVTLIGCVGAGDDVPEAYKKRCIKCHGTPNGLKATVGPDLVKSEYTLDQFIMQVKNGSRWDKKPVRKDSFKRKKMPAQPMVTEAQIKEIFEYVRKRR</sequence>